<feature type="domain" description="HTH lysR-type" evidence="5">
    <location>
        <begin position="1"/>
        <end position="58"/>
    </location>
</feature>
<dbReference type="GO" id="GO:0003700">
    <property type="term" value="F:DNA-binding transcription factor activity"/>
    <property type="evidence" value="ECO:0007669"/>
    <property type="project" value="InterPro"/>
</dbReference>
<dbReference type="GO" id="GO:0003677">
    <property type="term" value="F:DNA binding"/>
    <property type="evidence" value="ECO:0007669"/>
    <property type="project" value="UniProtKB-KW"/>
</dbReference>
<organism evidence="6 7">
    <name type="scientific">Longimycelium tulufanense</name>
    <dbReference type="NCBI Taxonomy" id="907463"/>
    <lineage>
        <taxon>Bacteria</taxon>
        <taxon>Bacillati</taxon>
        <taxon>Actinomycetota</taxon>
        <taxon>Actinomycetes</taxon>
        <taxon>Pseudonocardiales</taxon>
        <taxon>Pseudonocardiaceae</taxon>
        <taxon>Longimycelium</taxon>
    </lineage>
</organism>
<keyword evidence="3" id="KW-0238">DNA-binding</keyword>
<reference evidence="6" key="1">
    <citation type="journal article" date="2014" name="Int. J. Syst. Evol. Microbiol.">
        <title>Complete genome sequence of Corynebacterium casei LMG S-19264T (=DSM 44701T), isolated from a smear-ripened cheese.</title>
        <authorList>
            <consortium name="US DOE Joint Genome Institute (JGI-PGF)"/>
            <person name="Walter F."/>
            <person name="Albersmeier A."/>
            <person name="Kalinowski J."/>
            <person name="Ruckert C."/>
        </authorList>
    </citation>
    <scope>NUCLEOTIDE SEQUENCE</scope>
    <source>
        <strain evidence="6">CGMCC 4.5737</strain>
    </source>
</reference>
<keyword evidence="7" id="KW-1185">Reference proteome</keyword>
<sequence length="297" mass="31986">MDSGRLRVLVEVAHAGSIAAAAQRMSFTPSALSQQLAKLEREVGGQLLERRADGVRLTRAGRVLVEHGERVLGELRDAEDAVRAALGAHPQRLSIGTFASAGRIFVPGVLATLRRTHPTVELSLLDLEPPAGYGLVAARELDLLITHRYPGVFLPGARGLRRSRLLTDPLRLVLPAAHPLAQTRRVTLADLTGEEWICGQRGVPNRVFLDGLADQAGVRLHFAYETHDYVVTLSLLAAGVGVALVPDSVLWSGLPAGVVARELAGVHPAREIYVVHRRRPPELVAEVVRLLRNAAAG</sequence>
<dbReference type="Pfam" id="PF03466">
    <property type="entry name" value="LysR_substrate"/>
    <property type="match status" value="1"/>
</dbReference>
<protein>
    <submittedName>
        <fullName evidence="6">LysR family transcriptional regulator</fullName>
    </submittedName>
</protein>
<dbReference type="EMBL" id="BMMK01000001">
    <property type="protein sequence ID" value="GGM36099.1"/>
    <property type="molecule type" value="Genomic_DNA"/>
</dbReference>
<dbReference type="PROSITE" id="PS50931">
    <property type="entry name" value="HTH_LYSR"/>
    <property type="match status" value="1"/>
</dbReference>
<dbReference type="PANTHER" id="PTHR30346">
    <property type="entry name" value="TRANSCRIPTIONAL DUAL REGULATOR HCAR-RELATED"/>
    <property type="match status" value="1"/>
</dbReference>
<dbReference type="InterPro" id="IPR000847">
    <property type="entry name" value="LysR_HTH_N"/>
</dbReference>
<comment type="caution">
    <text evidence="6">The sequence shown here is derived from an EMBL/GenBank/DDBJ whole genome shotgun (WGS) entry which is preliminary data.</text>
</comment>
<dbReference type="InterPro" id="IPR036390">
    <property type="entry name" value="WH_DNA-bd_sf"/>
</dbReference>
<reference evidence="6" key="2">
    <citation type="submission" date="2020-09" db="EMBL/GenBank/DDBJ databases">
        <authorList>
            <person name="Sun Q."/>
            <person name="Zhou Y."/>
        </authorList>
    </citation>
    <scope>NUCLEOTIDE SEQUENCE</scope>
    <source>
        <strain evidence="6">CGMCC 4.5737</strain>
    </source>
</reference>
<dbReference type="FunFam" id="1.10.10.10:FF:000001">
    <property type="entry name" value="LysR family transcriptional regulator"/>
    <property type="match status" value="1"/>
</dbReference>
<evidence type="ECO:0000259" key="5">
    <source>
        <dbReference type="PROSITE" id="PS50931"/>
    </source>
</evidence>
<name>A0A8J3C9P2_9PSEU</name>
<dbReference type="PANTHER" id="PTHR30346:SF29">
    <property type="entry name" value="LYSR SUBSTRATE-BINDING"/>
    <property type="match status" value="1"/>
</dbReference>
<evidence type="ECO:0000313" key="7">
    <source>
        <dbReference type="Proteomes" id="UP000637578"/>
    </source>
</evidence>
<dbReference type="InterPro" id="IPR036388">
    <property type="entry name" value="WH-like_DNA-bd_sf"/>
</dbReference>
<dbReference type="AlphaFoldDB" id="A0A8J3C9P2"/>
<dbReference type="Gene3D" id="1.10.10.10">
    <property type="entry name" value="Winged helix-like DNA-binding domain superfamily/Winged helix DNA-binding domain"/>
    <property type="match status" value="1"/>
</dbReference>
<comment type="similarity">
    <text evidence="1">Belongs to the LysR transcriptional regulatory family.</text>
</comment>
<gene>
    <name evidence="6" type="ORF">GCM10012275_04120</name>
</gene>
<dbReference type="SUPFAM" id="SSF53850">
    <property type="entry name" value="Periplasmic binding protein-like II"/>
    <property type="match status" value="1"/>
</dbReference>
<accession>A0A8J3C9P2</accession>
<dbReference type="SUPFAM" id="SSF46785">
    <property type="entry name" value="Winged helix' DNA-binding domain"/>
    <property type="match status" value="1"/>
</dbReference>
<dbReference type="Gene3D" id="3.40.190.10">
    <property type="entry name" value="Periplasmic binding protein-like II"/>
    <property type="match status" value="2"/>
</dbReference>
<evidence type="ECO:0000313" key="6">
    <source>
        <dbReference type="EMBL" id="GGM36099.1"/>
    </source>
</evidence>
<dbReference type="GO" id="GO:0032993">
    <property type="term" value="C:protein-DNA complex"/>
    <property type="evidence" value="ECO:0007669"/>
    <property type="project" value="TreeGrafter"/>
</dbReference>
<keyword evidence="2" id="KW-0805">Transcription regulation</keyword>
<dbReference type="Proteomes" id="UP000637578">
    <property type="component" value="Unassembled WGS sequence"/>
</dbReference>
<evidence type="ECO:0000256" key="4">
    <source>
        <dbReference type="ARBA" id="ARBA00023163"/>
    </source>
</evidence>
<evidence type="ECO:0000256" key="1">
    <source>
        <dbReference type="ARBA" id="ARBA00009437"/>
    </source>
</evidence>
<keyword evidence="4" id="KW-0804">Transcription</keyword>
<proteinExistence type="inferred from homology"/>
<evidence type="ECO:0000256" key="3">
    <source>
        <dbReference type="ARBA" id="ARBA00023125"/>
    </source>
</evidence>
<dbReference type="RefSeq" id="WP_189053173.1">
    <property type="nucleotide sequence ID" value="NZ_BMMK01000001.1"/>
</dbReference>
<dbReference type="CDD" id="cd08423">
    <property type="entry name" value="PBP2_LTTR_like_6"/>
    <property type="match status" value="1"/>
</dbReference>
<evidence type="ECO:0000256" key="2">
    <source>
        <dbReference type="ARBA" id="ARBA00023015"/>
    </source>
</evidence>
<dbReference type="InterPro" id="IPR005119">
    <property type="entry name" value="LysR_subst-bd"/>
</dbReference>
<dbReference type="Pfam" id="PF00126">
    <property type="entry name" value="HTH_1"/>
    <property type="match status" value="1"/>
</dbReference>